<dbReference type="GO" id="GO:0016757">
    <property type="term" value="F:glycosyltransferase activity"/>
    <property type="evidence" value="ECO:0007669"/>
    <property type="project" value="UniProtKB-KW"/>
</dbReference>
<keyword evidence="3" id="KW-1185">Reference proteome</keyword>
<evidence type="ECO:0000256" key="1">
    <source>
        <dbReference type="SAM" id="SignalP"/>
    </source>
</evidence>
<dbReference type="EMBL" id="LUKE01000001">
    <property type="protein sequence ID" value="KYG65899.1"/>
    <property type="molecule type" value="Genomic_DNA"/>
</dbReference>
<feature type="signal peptide" evidence="1">
    <location>
        <begin position="1"/>
        <end position="19"/>
    </location>
</feature>
<dbReference type="Pfam" id="PF11220">
    <property type="entry name" value="DUF3015"/>
    <property type="match status" value="1"/>
</dbReference>
<evidence type="ECO:0000313" key="3">
    <source>
        <dbReference type="Proteomes" id="UP000075320"/>
    </source>
</evidence>
<keyword evidence="2" id="KW-0808">Transferase</keyword>
<sequence length="149" mass="15218">MKLLVIALAMVGFSMTANAQKGLKGDGVYGTAGCGLGSMVFGKEEGAMQVIAATLNGTGVQTFGITSGTSNCGKGLFAKAEVNSFIQSNAVALESDIARGQGETLSTLNNMLGCDAQFGSTLQQNYKSIYAPGTDSSEKIQVLAQSCQG</sequence>
<feature type="chain" id="PRO_5007573404" evidence="1">
    <location>
        <begin position="20"/>
        <end position="149"/>
    </location>
</feature>
<dbReference type="Proteomes" id="UP000075320">
    <property type="component" value="Unassembled WGS sequence"/>
</dbReference>
<keyword evidence="1" id="KW-0732">Signal</keyword>
<reference evidence="2 3" key="1">
    <citation type="submission" date="2016-03" db="EMBL/GenBank/DDBJ databases">
        <authorList>
            <person name="Ploux O."/>
        </authorList>
    </citation>
    <scope>NUCLEOTIDE SEQUENCE [LARGE SCALE GENOMIC DNA]</scope>
    <source>
        <strain evidence="2 3">R0</strain>
    </source>
</reference>
<evidence type="ECO:0000313" key="2">
    <source>
        <dbReference type="EMBL" id="KYG65899.1"/>
    </source>
</evidence>
<organism evidence="2 3">
    <name type="scientific">Bdellovibrio bacteriovorus</name>
    <dbReference type="NCBI Taxonomy" id="959"/>
    <lineage>
        <taxon>Bacteria</taxon>
        <taxon>Pseudomonadati</taxon>
        <taxon>Bdellovibrionota</taxon>
        <taxon>Bdellovibrionia</taxon>
        <taxon>Bdellovibrionales</taxon>
        <taxon>Pseudobdellovibrionaceae</taxon>
        <taxon>Bdellovibrio</taxon>
    </lineage>
</organism>
<dbReference type="OrthoDB" id="9784732at2"/>
<dbReference type="RefSeq" id="WP_061833459.1">
    <property type="nucleotide sequence ID" value="NZ_LUKE01000001.1"/>
</dbReference>
<proteinExistence type="predicted"/>
<dbReference type="InterPro" id="IPR021383">
    <property type="entry name" value="DUF3015"/>
</dbReference>
<accession>A0A150WNN2</accession>
<gene>
    <name evidence="2" type="ORF">AZI86_02155</name>
</gene>
<comment type="caution">
    <text evidence="2">The sequence shown here is derived from an EMBL/GenBank/DDBJ whole genome shotgun (WGS) entry which is preliminary data.</text>
</comment>
<keyword evidence="2" id="KW-0328">Glycosyltransferase</keyword>
<protein>
    <submittedName>
        <fullName evidence="2">Orotate phosphoribosyltransferase</fullName>
    </submittedName>
</protein>
<name>A0A150WNN2_BDEBC</name>
<dbReference type="AlphaFoldDB" id="A0A150WNN2"/>